<proteinExistence type="predicted"/>
<dbReference type="GO" id="GO:0005615">
    <property type="term" value="C:extracellular space"/>
    <property type="evidence" value="ECO:0007669"/>
    <property type="project" value="UniProtKB-KW"/>
</dbReference>
<dbReference type="Gene3D" id="2.40.50.40">
    <property type="match status" value="1"/>
</dbReference>
<dbReference type="OrthoDB" id="9948647at2759"/>
<keyword evidence="5" id="KW-1185">Reference proteome</keyword>
<feature type="signal peptide" evidence="2">
    <location>
        <begin position="1"/>
        <end position="21"/>
    </location>
</feature>
<dbReference type="PRINTS" id="PR00437">
    <property type="entry name" value="SMALLCYTKCXC"/>
</dbReference>
<evidence type="ECO:0000256" key="1">
    <source>
        <dbReference type="ARBA" id="ARBA00022514"/>
    </source>
</evidence>
<comment type="caution">
    <text evidence="4">The sequence shown here is derived from an EMBL/GenBank/DDBJ whole genome shotgun (WGS) entry which is preliminary data.</text>
</comment>
<dbReference type="Proteomes" id="UP001044222">
    <property type="component" value="Chromosome 18"/>
</dbReference>
<evidence type="ECO:0000256" key="2">
    <source>
        <dbReference type="SAM" id="SignalP"/>
    </source>
</evidence>
<reference evidence="4" key="1">
    <citation type="submission" date="2021-01" db="EMBL/GenBank/DDBJ databases">
        <title>A chromosome-scale assembly of European eel, Anguilla anguilla.</title>
        <authorList>
            <person name="Henkel C."/>
            <person name="Jong-Raadsen S.A."/>
            <person name="Dufour S."/>
            <person name="Weltzien F.-A."/>
            <person name="Palstra A.P."/>
            <person name="Pelster B."/>
            <person name="Spaink H.P."/>
            <person name="Van Den Thillart G.E."/>
            <person name="Jansen H."/>
            <person name="Zahm M."/>
            <person name="Klopp C."/>
            <person name="Cedric C."/>
            <person name="Louis A."/>
            <person name="Berthelot C."/>
            <person name="Parey E."/>
            <person name="Roest Crollius H."/>
            <person name="Montfort J."/>
            <person name="Robinson-Rechavi M."/>
            <person name="Bucao C."/>
            <person name="Bouchez O."/>
            <person name="Gislard M."/>
            <person name="Lluch J."/>
            <person name="Milhes M."/>
            <person name="Lampietro C."/>
            <person name="Lopez Roques C."/>
            <person name="Donnadieu C."/>
            <person name="Braasch I."/>
            <person name="Desvignes T."/>
            <person name="Postlethwait J."/>
            <person name="Bobe J."/>
            <person name="Guiguen Y."/>
            <person name="Dirks R."/>
        </authorList>
    </citation>
    <scope>NUCLEOTIDE SEQUENCE</scope>
    <source>
        <strain evidence="4">Tag_6206</strain>
        <tissue evidence="4">Liver</tissue>
    </source>
</reference>
<feature type="chain" id="PRO_5038614607" description="Chemokine interleukin-8-like domain-containing protein" evidence="2">
    <location>
        <begin position="22"/>
        <end position="107"/>
    </location>
</feature>
<dbReference type="GO" id="GO:0006955">
    <property type="term" value="P:immune response"/>
    <property type="evidence" value="ECO:0007669"/>
    <property type="project" value="InterPro"/>
</dbReference>
<name>A0A9D3RIQ9_ANGAN</name>
<dbReference type="GO" id="GO:0008009">
    <property type="term" value="F:chemokine activity"/>
    <property type="evidence" value="ECO:0007669"/>
    <property type="project" value="InterPro"/>
</dbReference>
<dbReference type="EMBL" id="JAFIRN010000018">
    <property type="protein sequence ID" value="KAG5831703.1"/>
    <property type="molecule type" value="Genomic_DNA"/>
</dbReference>
<sequence length="107" mass="12050">MPARKICAVFSSLLLLWVAWADGDMRGRCVCPNKVDAVHPKRVADITVLQKDAFCGETQIILTLKQNGEVCLNPDSEQGRNIQECWRSHDMDPAKTKACLRKKKTTH</sequence>
<keyword evidence="2" id="KW-0732">Signal</keyword>
<dbReference type="InterPro" id="IPR001089">
    <property type="entry name" value="Chemokine_CXC"/>
</dbReference>
<feature type="domain" description="Chemokine interleukin-8-like" evidence="3">
    <location>
        <begin position="26"/>
        <end position="86"/>
    </location>
</feature>
<dbReference type="Pfam" id="PF00048">
    <property type="entry name" value="IL8"/>
    <property type="match status" value="1"/>
</dbReference>
<protein>
    <recommendedName>
        <fullName evidence="3">Chemokine interleukin-8-like domain-containing protein</fullName>
    </recommendedName>
</protein>
<evidence type="ECO:0000313" key="4">
    <source>
        <dbReference type="EMBL" id="KAG5831703.1"/>
    </source>
</evidence>
<evidence type="ECO:0000259" key="3">
    <source>
        <dbReference type="SMART" id="SM00199"/>
    </source>
</evidence>
<dbReference type="InterPro" id="IPR036048">
    <property type="entry name" value="Interleukin_8-like_sf"/>
</dbReference>
<organism evidence="4 5">
    <name type="scientific">Anguilla anguilla</name>
    <name type="common">European freshwater eel</name>
    <name type="synonym">Muraena anguilla</name>
    <dbReference type="NCBI Taxonomy" id="7936"/>
    <lineage>
        <taxon>Eukaryota</taxon>
        <taxon>Metazoa</taxon>
        <taxon>Chordata</taxon>
        <taxon>Craniata</taxon>
        <taxon>Vertebrata</taxon>
        <taxon>Euteleostomi</taxon>
        <taxon>Actinopterygii</taxon>
        <taxon>Neopterygii</taxon>
        <taxon>Teleostei</taxon>
        <taxon>Anguilliformes</taxon>
        <taxon>Anguillidae</taxon>
        <taxon>Anguilla</taxon>
    </lineage>
</organism>
<keyword evidence="1" id="KW-0202">Cytokine</keyword>
<evidence type="ECO:0000313" key="5">
    <source>
        <dbReference type="Proteomes" id="UP001044222"/>
    </source>
</evidence>
<gene>
    <name evidence="4" type="ORF">ANANG_G00306550</name>
</gene>
<dbReference type="AlphaFoldDB" id="A0A9D3RIQ9"/>
<accession>A0A9D3RIQ9</accession>
<dbReference type="InterPro" id="IPR001811">
    <property type="entry name" value="Chemokine_IL8-like_dom"/>
</dbReference>
<dbReference type="SUPFAM" id="SSF54117">
    <property type="entry name" value="Interleukin 8-like chemokines"/>
    <property type="match status" value="1"/>
</dbReference>
<dbReference type="SMART" id="SM00199">
    <property type="entry name" value="SCY"/>
    <property type="match status" value="1"/>
</dbReference>